<dbReference type="Proteomes" id="UP000248423">
    <property type="component" value="Unassembled WGS sequence"/>
</dbReference>
<dbReference type="STRING" id="1448318.A0A319DXR0"/>
<dbReference type="Gene3D" id="3.40.50.300">
    <property type="entry name" value="P-loop containing nucleotide triphosphate hydrolases"/>
    <property type="match status" value="1"/>
</dbReference>
<gene>
    <name evidence="5" type="ORF">BO78DRAFT_422380</name>
</gene>
<keyword evidence="5" id="KW-0378">Hydrolase</keyword>
<dbReference type="VEuPathDB" id="FungiDB:BO78DRAFT_422380"/>
<evidence type="ECO:0000256" key="3">
    <source>
        <dbReference type="ARBA" id="ARBA00022777"/>
    </source>
</evidence>
<comment type="similarity">
    <text evidence="4">Belongs to the adenylate kinase family.</text>
</comment>
<evidence type="ECO:0000313" key="6">
    <source>
        <dbReference type="Proteomes" id="UP000248423"/>
    </source>
</evidence>
<dbReference type="InterPro" id="IPR027417">
    <property type="entry name" value="P-loop_NTPase"/>
</dbReference>
<keyword evidence="3 4" id="KW-0418">Kinase</keyword>
<dbReference type="GO" id="GO:0006139">
    <property type="term" value="P:nucleobase-containing compound metabolic process"/>
    <property type="evidence" value="ECO:0007669"/>
    <property type="project" value="InterPro"/>
</dbReference>
<dbReference type="PRINTS" id="PR00094">
    <property type="entry name" value="ADENYLTKNASE"/>
</dbReference>
<dbReference type="EMBL" id="KZ826392">
    <property type="protein sequence ID" value="PYI02591.1"/>
    <property type="molecule type" value="Genomic_DNA"/>
</dbReference>
<evidence type="ECO:0000256" key="1">
    <source>
        <dbReference type="ARBA" id="ARBA00022679"/>
    </source>
</evidence>
<dbReference type="GO" id="GO:0019205">
    <property type="term" value="F:nucleobase-containing compound kinase activity"/>
    <property type="evidence" value="ECO:0007669"/>
    <property type="project" value="InterPro"/>
</dbReference>
<reference evidence="5 6" key="1">
    <citation type="submission" date="2018-02" db="EMBL/GenBank/DDBJ databases">
        <title>The genomes of Aspergillus section Nigri reveals drivers in fungal speciation.</title>
        <authorList>
            <consortium name="DOE Joint Genome Institute"/>
            <person name="Vesth T.C."/>
            <person name="Nybo J."/>
            <person name="Theobald S."/>
            <person name="Brandl J."/>
            <person name="Frisvad J.C."/>
            <person name="Nielsen K.F."/>
            <person name="Lyhne E.K."/>
            <person name="Kogle M.E."/>
            <person name="Kuo A."/>
            <person name="Riley R."/>
            <person name="Clum A."/>
            <person name="Nolan M."/>
            <person name="Lipzen A."/>
            <person name="Salamov A."/>
            <person name="Henrissat B."/>
            <person name="Wiebenga A."/>
            <person name="De vries R.P."/>
            <person name="Grigoriev I.V."/>
            <person name="Mortensen U.H."/>
            <person name="Andersen M.R."/>
            <person name="Baker S.E."/>
        </authorList>
    </citation>
    <scope>NUCLEOTIDE SEQUENCE [LARGE SCALE GENOMIC DNA]</scope>
    <source>
        <strain evidence="5 6">CBS 121057</strain>
    </source>
</reference>
<dbReference type="GO" id="GO:0005524">
    <property type="term" value="F:ATP binding"/>
    <property type="evidence" value="ECO:0007669"/>
    <property type="project" value="InterPro"/>
</dbReference>
<accession>A0A319DXR0</accession>
<dbReference type="Pfam" id="PF00406">
    <property type="entry name" value="ADK"/>
    <property type="match status" value="1"/>
</dbReference>
<keyword evidence="1 4" id="KW-0808">Transferase</keyword>
<evidence type="ECO:0000256" key="2">
    <source>
        <dbReference type="ARBA" id="ARBA00022741"/>
    </source>
</evidence>
<dbReference type="InterPro" id="IPR000850">
    <property type="entry name" value="Adenylat/UMP-CMP_kin"/>
</dbReference>
<keyword evidence="6" id="KW-1185">Reference proteome</keyword>
<dbReference type="OrthoDB" id="442176at2759"/>
<proteinExistence type="inferred from homology"/>
<evidence type="ECO:0000313" key="5">
    <source>
        <dbReference type="EMBL" id="PYI02591.1"/>
    </source>
</evidence>
<keyword evidence="2" id="KW-0547">Nucleotide-binding</keyword>
<sequence length="193" mass="21818">MQSRDYSRMYVIGPPGAGKGSLCTKFASEYGYHHLSVGDLLRFLCHLETLRPDIVKKIQTNALVSIEDLVPILHNVIETLKLEGKERFLIDGVPRVIDQAVPVEEAIGSPDLVLFFNCPGKIAKERFLTRKISGRVDDGETFDKRYRQYVEENARIVEYYRNRGLLVEVDTSGDVDVSYGKLVEGLRGRGWKG</sequence>
<name>A0A319DXR0_ASPSB</name>
<dbReference type="HAMAP" id="MF_00235">
    <property type="entry name" value="Adenylate_kinase_Adk"/>
    <property type="match status" value="1"/>
</dbReference>
<dbReference type="GO" id="GO:0016787">
    <property type="term" value="F:hydrolase activity"/>
    <property type="evidence" value="ECO:0007669"/>
    <property type="project" value="UniProtKB-KW"/>
</dbReference>
<evidence type="ECO:0000256" key="4">
    <source>
        <dbReference type="RuleBase" id="RU003330"/>
    </source>
</evidence>
<organism evidence="5 6">
    <name type="scientific">Aspergillus sclerotiicarbonarius (strain CBS 121057 / IBT 28362)</name>
    <dbReference type="NCBI Taxonomy" id="1448318"/>
    <lineage>
        <taxon>Eukaryota</taxon>
        <taxon>Fungi</taxon>
        <taxon>Dikarya</taxon>
        <taxon>Ascomycota</taxon>
        <taxon>Pezizomycotina</taxon>
        <taxon>Eurotiomycetes</taxon>
        <taxon>Eurotiomycetidae</taxon>
        <taxon>Eurotiales</taxon>
        <taxon>Aspergillaceae</taxon>
        <taxon>Aspergillus</taxon>
        <taxon>Aspergillus subgen. Circumdati</taxon>
    </lineage>
</organism>
<protein>
    <submittedName>
        <fullName evidence="5">P-loop containing nucleoside triphosphate hydrolase protein</fullName>
    </submittedName>
</protein>
<dbReference type="PANTHER" id="PTHR23359">
    <property type="entry name" value="NUCLEOTIDE KINASE"/>
    <property type="match status" value="1"/>
</dbReference>
<dbReference type="SUPFAM" id="SSF52540">
    <property type="entry name" value="P-loop containing nucleoside triphosphate hydrolases"/>
    <property type="match status" value="1"/>
</dbReference>
<dbReference type="AlphaFoldDB" id="A0A319DXR0"/>
<dbReference type="CDD" id="cd01428">
    <property type="entry name" value="ADK"/>
    <property type="match status" value="1"/>
</dbReference>